<reference evidence="4" key="1">
    <citation type="journal article" date="2019" name="Int. J. Syst. Evol. Microbiol.">
        <title>The Global Catalogue of Microorganisms (GCM) 10K type strain sequencing project: providing services to taxonomists for standard genome sequencing and annotation.</title>
        <authorList>
            <consortium name="The Broad Institute Genomics Platform"/>
            <consortium name="The Broad Institute Genome Sequencing Center for Infectious Disease"/>
            <person name="Wu L."/>
            <person name="Ma J."/>
        </authorList>
    </citation>
    <scope>NUCLEOTIDE SEQUENCE [LARGE SCALE GENOMIC DNA]</scope>
    <source>
        <strain evidence="4">JCM 17705</strain>
    </source>
</reference>
<gene>
    <name evidence="3" type="ORF">GCM10023149_30590</name>
</gene>
<dbReference type="InterPro" id="IPR001296">
    <property type="entry name" value="Glyco_trans_1"/>
</dbReference>
<name>A0ABP8GMU0_9SPHI</name>
<dbReference type="SUPFAM" id="SSF53756">
    <property type="entry name" value="UDP-Glycosyltransferase/glycogen phosphorylase"/>
    <property type="match status" value="1"/>
</dbReference>
<organism evidence="3 4">
    <name type="scientific">Mucilaginibacter gynuensis</name>
    <dbReference type="NCBI Taxonomy" id="1302236"/>
    <lineage>
        <taxon>Bacteria</taxon>
        <taxon>Pseudomonadati</taxon>
        <taxon>Bacteroidota</taxon>
        <taxon>Sphingobacteriia</taxon>
        <taxon>Sphingobacteriales</taxon>
        <taxon>Sphingobacteriaceae</taxon>
        <taxon>Mucilaginibacter</taxon>
    </lineage>
</organism>
<dbReference type="PANTHER" id="PTHR46401">
    <property type="entry name" value="GLYCOSYLTRANSFERASE WBBK-RELATED"/>
    <property type="match status" value="1"/>
</dbReference>
<evidence type="ECO:0000256" key="1">
    <source>
        <dbReference type="ARBA" id="ARBA00022679"/>
    </source>
</evidence>
<dbReference type="Pfam" id="PF00534">
    <property type="entry name" value="Glycos_transf_1"/>
    <property type="match status" value="1"/>
</dbReference>
<dbReference type="EMBL" id="BAABFT010000007">
    <property type="protein sequence ID" value="GAA4327268.1"/>
    <property type="molecule type" value="Genomic_DNA"/>
</dbReference>
<dbReference type="Proteomes" id="UP001500582">
    <property type="component" value="Unassembled WGS sequence"/>
</dbReference>
<dbReference type="PANTHER" id="PTHR46401:SF2">
    <property type="entry name" value="GLYCOSYLTRANSFERASE WBBK-RELATED"/>
    <property type="match status" value="1"/>
</dbReference>
<keyword evidence="4" id="KW-1185">Reference proteome</keyword>
<comment type="caution">
    <text evidence="3">The sequence shown here is derived from an EMBL/GenBank/DDBJ whole genome shotgun (WGS) entry which is preliminary data.</text>
</comment>
<evidence type="ECO:0000313" key="3">
    <source>
        <dbReference type="EMBL" id="GAA4327268.1"/>
    </source>
</evidence>
<sequence length="383" mass="44335">MLKIVISGVNLVEGGILRVLKDVLQALRPLKTTLGLEVIVLVHKRNLVAEYLDDYQIIEYPEIKTAWRKRIKFEYITSNQLSKQLKPDLWIALHDMTPTVTCPMQVVYCHNASPFYKTDLSKFFYDTTFSLFTLFYKYLYRINIKKNAFVIVQQEWLRQKFRELYGVNAIVASPVSKGGIIAENKNLLAALPVNFDRPVFFYPTFPRVFKNIEALCRAAEMLQQTISDFELVITMDGQENAYARKVVDRFRHISQIRFIGLQSRKTVEALYYEADSLVFPSKLETWGLPVSEFMQYNKPILIADLPYAHETIGSYQKAKFFAPDDEQQLAEYMAAIINKTLVFDINQPVTPAWPYFTCWDDLLQFLLTEANAKKNNTPPLSAL</sequence>
<proteinExistence type="predicted"/>
<keyword evidence="1" id="KW-0808">Transferase</keyword>
<protein>
    <submittedName>
        <fullName evidence="3">Glycosyltransferase family 1 protein</fullName>
    </submittedName>
</protein>
<dbReference type="Gene3D" id="3.40.50.2000">
    <property type="entry name" value="Glycogen Phosphorylase B"/>
    <property type="match status" value="2"/>
</dbReference>
<evidence type="ECO:0000313" key="4">
    <source>
        <dbReference type="Proteomes" id="UP001500582"/>
    </source>
</evidence>
<feature type="domain" description="Glycosyl transferase family 1" evidence="2">
    <location>
        <begin position="200"/>
        <end position="338"/>
    </location>
</feature>
<evidence type="ECO:0000259" key="2">
    <source>
        <dbReference type="Pfam" id="PF00534"/>
    </source>
</evidence>
<dbReference type="RefSeq" id="WP_345211994.1">
    <property type="nucleotide sequence ID" value="NZ_BAABFT010000007.1"/>
</dbReference>
<accession>A0ABP8GMU0</accession>